<evidence type="ECO:0000256" key="1">
    <source>
        <dbReference type="SAM" id="SignalP"/>
    </source>
</evidence>
<dbReference type="Gene3D" id="3.40.190.10">
    <property type="entry name" value="Periplasmic binding protein-like II"/>
    <property type="match status" value="2"/>
</dbReference>
<accession>E4N0Z6</accession>
<feature type="signal peptide" evidence="1">
    <location>
        <begin position="1"/>
        <end position="29"/>
    </location>
</feature>
<evidence type="ECO:0000313" key="4">
    <source>
        <dbReference type="Proteomes" id="UP000007076"/>
    </source>
</evidence>
<protein>
    <recommendedName>
        <fullName evidence="2">PBP domain-containing protein</fullName>
    </recommendedName>
</protein>
<proteinExistence type="predicted"/>
<reference evidence="3 4" key="1">
    <citation type="journal article" date="2010" name="DNA Res.">
        <title>Genome sequence of Kitasatospora setae NBRC 14216T: an evolutionary snapshot of the family Streptomycetaceae.</title>
        <authorList>
            <person name="Ichikawa N."/>
            <person name="Oguchi A."/>
            <person name="Ikeda H."/>
            <person name="Ishikawa J."/>
            <person name="Kitani S."/>
            <person name="Watanabe Y."/>
            <person name="Nakamura S."/>
            <person name="Katano Y."/>
            <person name="Kishi E."/>
            <person name="Sasagawa M."/>
            <person name="Ankai A."/>
            <person name="Fukui S."/>
            <person name="Hashimoto Y."/>
            <person name="Kamata S."/>
            <person name="Otoguro M."/>
            <person name="Tanikawa S."/>
            <person name="Nihira T."/>
            <person name="Horinouchi S."/>
            <person name="Ohnishi Y."/>
            <person name="Hayakawa M."/>
            <person name="Kuzuyama T."/>
            <person name="Arisawa A."/>
            <person name="Nomoto F."/>
            <person name="Miura H."/>
            <person name="Takahashi Y."/>
            <person name="Fujita N."/>
        </authorList>
    </citation>
    <scope>NUCLEOTIDE SEQUENCE [LARGE SCALE GENOMIC DNA]</scope>
    <source>
        <strain evidence="4">ATCC 33774 / DSM 43861 / JCM 3304 / KCC A-0304 / NBRC 14216 / KM-6054</strain>
    </source>
</reference>
<dbReference type="HOGENOM" id="CLU_863110_0_0_11"/>
<keyword evidence="4" id="KW-1185">Reference proteome</keyword>
<dbReference type="AlphaFoldDB" id="E4N0Z6"/>
<dbReference type="KEGG" id="ksk:KSE_60640"/>
<dbReference type="SUPFAM" id="SSF53850">
    <property type="entry name" value="Periplasmic binding protein-like II"/>
    <property type="match status" value="1"/>
</dbReference>
<evidence type="ECO:0000313" key="3">
    <source>
        <dbReference type="EMBL" id="BAJ31830.1"/>
    </source>
</evidence>
<dbReference type="InterPro" id="IPR024370">
    <property type="entry name" value="PBP_domain"/>
</dbReference>
<dbReference type="Pfam" id="PF12849">
    <property type="entry name" value="PBP_like_2"/>
    <property type="match status" value="1"/>
</dbReference>
<gene>
    <name evidence="3" type="ordered locus">KSE_60640</name>
</gene>
<dbReference type="RefSeq" id="WP_014139126.1">
    <property type="nucleotide sequence ID" value="NC_016109.1"/>
</dbReference>
<organism evidence="3 4">
    <name type="scientific">Kitasatospora setae (strain ATCC 33774 / DSM 43861 / JCM 3304 / KCC A-0304 / NBRC 14216 / KM-6054)</name>
    <name type="common">Streptomyces setae</name>
    <dbReference type="NCBI Taxonomy" id="452652"/>
    <lineage>
        <taxon>Bacteria</taxon>
        <taxon>Bacillati</taxon>
        <taxon>Actinomycetota</taxon>
        <taxon>Actinomycetes</taxon>
        <taxon>Kitasatosporales</taxon>
        <taxon>Streptomycetaceae</taxon>
        <taxon>Kitasatospora</taxon>
    </lineage>
</organism>
<dbReference type="STRING" id="452652.KSE_60640"/>
<name>E4N0Z6_KITSK</name>
<feature type="domain" description="PBP" evidence="2">
    <location>
        <begin position="83"/>
        <end position="202"/>
    </location>
</feature>
<dbReference type="eggNOG" id="COG0226">
    <property type="taxonomic scope" value="Bacteria"/>
</dbReference>
<dbReference type="EMBL" id="AP010968">
    <property type="protein sequence ID" value="BAJ31830.1"/>
    <property type="molecule type" value="Genomic_DNA"/>
</dbReference>
<dbReference type="Proteomes" id="UP000007076">
    <property type="component" value="Chromosome"/>
</dbReference>
<keyword evidence="1" id="KW-0732">Signal</keyword>
<sequence length="338" mass="34056">MRRTVVVKSLGALLVAAALASAAAAPAQADPVLPPAAQDIVGTGADAANALMDQFSADYNATVTGTGPHLYSWNAYGPGPITTKAGAPVNARPGGSDQGISLLASTTSATVDFASSSRGQLPSDPATLKFVAFGKDAVTWAAQAGGHAPANLTTQDLYDIYSCAPGKTNWASFGGTSGTIKPYLPQLGSGTRSVFLKAIGSPTPGLCVTTGPQESEGTDPALNDPDVLIPYSVGHWVGQSRGHTTATDDKGGLTLRNINGVAPLTAAGAINAAFANPTYGRLLYNVVRAAEWNASPATTQSTALRAVFGPAGYLCSTPGKATTTAYGFLTLPASACGV</sequence>
<feature type="chain" id="PRO_5003186240" description="PBP domain-containing protein" evidence="1">
    <location>
        <begin position="30"/>
        <end position="338"/>
    </location>
</feature>
<evidence type="ECO:0000259" key="2">
    <source>
        <dbReference type="Pfam" id="PF12849"/>
    </source>
</evidence>
<dbReference type="PATRIC" id="fig|452652.3.peg.6076"/>